<evidence type="ECO:0000256" key="1">
    <source>
        <dbReference type="ARBA" id="ARBA00022679"/>
    </source>
</evidence>
<feature type="domain" description="Glycosyltransferase subfamily 4-like N-terminal" evidence="2">
    <location>
        <begin position="17"/>
        <end position="203"/>
    </location>
</feature>
<dbReference type="SUPFAM" id="SSF53756">
    <property type="entry name" value="UDP-Glycosyltransferase/glycogen phosphorylase"/>
    <property type="match status" value="1"/>
</dbReference>
<gene>
    <name evidence="3" type="ORF">A3K52_01715</name>
</gene>
<dbReference type="PANTHER" id="PTHR46401">
    <property type="entry name" value="GLYCOSYLTRANSFERASE WBBK-RELATED"/>
    <property type="match status" value="1"/>
</dbReference>
<dbReference type="PANTHER" id="PTHR46401:SF2">
    <property type="entry name" value="GLYCOSYLTRANSFERASE WBBK-RELATED"/>
    <property type="match status" value="1"/>
</dbReference>
<dbReference type="Proteomes" id="UP000177050">
    <property type="component" value="Unassembled WGS sequence"/>
</dbReference>
<reference evidence="3 4" key="1">
    <citation type="journal article" date="2016" name="Nat. Commun.">
        <title>Thousands of microbial genomes shed light on interconnected biogeochemical processes in an aquifer system.</title>
        <authorList>
            <person name="Anantharaman K."/>
            <person name="Brown C.T."/>
            <person name="Hug L.A."/>
            <person name="Sharon I."/>
            <person name="Castelle C.J."/>
            <person name="Probst A.J."/>
            <person name="Thomas B.C."/>
            <person name="Singh A."/>
            <person name="Wilkins M.J."/>
            <person name="Karaoz U."/>
            <person name="Brodie E.L."/>
            <person name="Williams K.H."/>
            <person name="Hubbard S.S."/>
            <person name="Banfield J.F."/>
        </authorList>
    </citation>
    <scope>NUCLEOTIDE SEQUENCE [LARGE SCALE GENOMIC DNA]</scope>
</reference>
<dbReference type="Pfam" id="PF13439">
    <property type="entry name" value="Glyco_transf_4"/>
    <property type="match status" value="1"/>
</dbReference>
<dbReference type="AlphaFoldDB" id="A0A1F7L036"/>
<evidence type="ECO:0000313" key="3">
    <source>
        <dbReference type="EMBL" id="OGK73493.1"/>
    </source>
</evidence>
<evidence type="ECO:0000259" key="2">
    <source>
        <dbReference type="Pfam" id="PF13439"/>
    </source>
</evidence>
<dbReference type="EMBL" id="MGBR01000001">
    <property type="protein sequence ID" value="OGK73493.1"/>
    <property type="molecule type" value="Genomic_DNA"/>
</dbReference>
<dbReference type="GO" id="GO:0016757">
    <property type="term" value="F:glycosyltransferase activity"/>
    <property type="evidence" value="ECO:0007669"/>
    <property type="project" value="TreeGrafter"/>
</dbReference>
<name>A0A1F7L036_9BACT</name>
<comment type="caution">
    <text evidence="3">The sequence shown here is derived from an EMBL/GenBank/DDBJ whole genome shotgun (WGS) entry which is preliminary data.</text>
</comment>
<sequence>MKILMLTPYLPYPPASGGQIRTLNLLKYLRSKNEITLIALYKNDEEKKYLPYLKPYCKEVYLCKRPEKPWQPENILRSIFSLNPFLVVRNYSLQAAETLKELIRKERFDVIHAETFYIMPHILDTDIPILLVEQTIEYKVYQHYVNSLPFFIRFLFSFDIIKLKYWERFYWRKAFLVGAVSESDRKTIAELEPSIKPVIIPNGAGEEMIVKKLDPKPIKNPVLLFVGNFFWLQNTEAAKYLIEKIYPHLMTLMPDVKLIVAGQNARKKLQIKDSKSIKIIDIDPNNSQLVRKAYTQATLFVAPIFGPGGTRLKILASMSSGLPIITTQTGIEGLDVKDNTHVLIANSASEFIKQIQFILSNKPLYDRIRKNAYGLVKKKYNWKKIAQNLEIAYQRIKKA</sequence>
<protein>
    <recommendedName>
        <fullName evidence="2">Glycosyltransferase subfamily 4-like N-terminal domain-containing protein</fullName>
    </recommendedName>
</protein>
<dbReference type="Gene3D" id="3.40.50.2000">
    <property type="entry name" value="Glycogen Phosphorylase B"/>
    <property type="match status" value="2"/>
</dbReference>
<proteinExistence type="predicted"/>
<organism evidence="3 4">
    <name type="scientific">Candidatus Roizmanbacteria bacterium RIFOXYD1_FULL_38_12</name>
    <dbReference type="NCBI Taxonomy" id="1802093"/>
    <lineage>
        <taxon>Bacteria</taxon>
        <taxon>Candidatus Roizmaniibacteriota</taxon>
    </lineage>
</organism>
<dbReference type="CDD" id="cd03801">
    <property type="entry name" value="GT4_PimA-like"/>
    <property type="match status" value="1"/>
</dbReference>
<accession>A0A1F7L036</accession>
<evidence type="ECO:0000313" key="4">
    <source>
        <dbReference type="Proteomes" id="UP000177050"/>
    </source>
</evidence>
<dbReference type="Pfam" id="PF13692">
    <property type="entry name" value="Glyco_trans_1_4"/>
    <property type="match status" value="1"/>
</dbReference>
<keyword evidence="1" id="KW-0808">Transferase</keyword>
<dbReference type="GO" id="GO:0009103">
    <property type="term" value="P:lipopolysaccharide biosynthetic process"/>
    <property type="evidence" value="ECO:0007669"/>
    <property type="project" value="TreeGrafter"/>
</dbReference>
<dbReference type="InterPro" id="IPR028098">
    <property type="entry name" value="Glyco_trans_4-like_N"/>
</dbReference>